<feature type="signal peptide" evidence="2">
    <location>
        <begin position="1"/>
        <end position="20"/>
    </location>
</feature>
<evidence type="ECO:0000313" key="3">
    <source>
        <dbReference type="EMBL" id="PWS26252.1"/>
    </source>
</evidence>
<evidence type="ECO:0000313" key="4">
    <source>
        <dbReference type="Proteomes" id="UP000245379"/>
    </source>
</evidence>
<dbReference type="EMBL" id="QGNZ01000004">
    <property type="protein sequence ID" value="PWS26252.1"/>
    <property type="molecule type" value="Genomic_DNA"/>
</dbReference>
<feature type="chain" id="PRO_5016369833" evidence="2">
    <location>
        <begin position="21"/>
        <end position="117"/>
    </location>
</feature>
<protein>
    <submittedName>
        <fullName evidence="3">Uncharacterized protein</fullName>
    </submittedName>
</protein>
<dbReference type="AlphaFoldDB" id="A0A317EHX7"/>
<keyword evidence="1" id="KW-0472">Membrane</keyword>
<evidence type="ECO:0000256" key="1">
    <source>
        <dbReference type="SAM" id="Phobius"/>
    </source>
</evidence>
<comment type="caution">
    <text evidence="3">The sequence shown here is derived from an EMBL/GenBank/DDBJ whole genome shotgun (WGS) entry which is preliminary data.</text>
</comment>
<keyword evidence="2" id="KW-0732">Signal</keyword>
<dbReference type="Proteomes" id="UP000245379">
    <property type="component" value="Unassembled WGS sequence"/>
</dbReference>
<sequence length="117" mass="13942">MRLFYFLLFFLFSFNSASLAMQKKELTALNKGYKESFLSTKSIAKFHLNNQQDNESLQRDFSSNSPLKISKGSILVLLGLVFLFIIKRKIDPKIIIKRLKYNYWCLFKMLYPKHVFW</sequence>
<name>A0A317EHX7_9SPHI</name>
<keyword evidence="4" id="KW-1185">Reference proteome</keyword>
<evidence type="ECO:0000256" key="2">
    <source>
        <dbReference type="SAM" id="SignalP"/>
    </source>
</evidence>
<keyword evidence="1" id="KW-1133">Transmembrane helix</keyword>
<gene>
    <name evidence="3" type="ORF">DHW03_15790</name>
</gene>
<keyword evidence="1" id="KW-0812">Transmembrane</keyword>
<organism evidence="3 4">
    <name type="scientific">Pedobacter yonginense</name>
    <dbReference type="NCBI Taxonomy" id="651869"/>
    <lineage>
        <taxon>Bacteria</taxon>
        <taxon>Pseudomonadati</taxon>
        <taxon>Bacteroidota</taxon>
        <taxon>Sphingobacteriia</taxon>
        <taxon>Sphingobacteriales</taxon>
        <taxon>Sphingobacteriaceae</taxon>
        <taxon>Pedobacter</taxon>
    </lineage>
</organism>
<reference evidence="3 4" key="1">
    <citation type="submission" date="2018-05" db="EMBL/GenBank/DDBJ databases">
        <title>Pedobacter paludis sp. nov., isolated from wetland soil.</title>
        <authorList>
            <person name="Zhang Y."/>
            <person name="Wang G."/>
        </authorList>
    </citation>
    <scope>NUCLEOTIDE SEQUENCE [LARGE SCALE GENOMIC DNA]</scope>
    <source>
        <strain evidence="3 4">KCTC22721</strain>
    </source>
</reference>
<accession>A0A317EHX7</accession>
<feature type="transmembrane region" description="Helical" evidence="1">
    <location>
        <begin position="69"/>
        <end position="86"/>
    </location>
</feature>
<proteinExistence type="predicted"/>